<evidence type="ECO:0000256" key="8">
    <source>
        <dbReference type="ARBA" id="ARBA00025800"/>
    </source>
</evidence>
<feature type="transmembrane region" description="Helical" evidence="9">
    <location>
        <begin position="156"/>
        <end position="174"/>
    </location>
</feature>
<evidence type="ECO:0000256" key="6">
    <source>
        <dbReference type="ARBA" id="ARBA00022989"/>
    </source>
</evidence>
<reference evidence="11" key="1">
    <citation type="submission" date="2021-02" db="EMBL/GenBank/DDBJ databases">
        <authorList>
            <person name="Nowell W R."/>
        </authorList>
    </citation>
    <scope>NUCLEOTIDE SEQUENCE</scope>
</reference>
<evidence type="ECO:0000256" key="5">
    <source>
        <dbReference type="ARBA" id="ARBA00022927"/>
    </source>
</evidence>
<comment type="similarity">
    <text evidence="8 9">Belongs to the SFT2 family.</text>
</comment>
<dbReference type="PANTHER" id="PTHR23137:SF36">
    <property type="entry name" value="VESICLE TRANSPORT PROTEIN SFT2C"/>
    <property type="match status" value="1"/>
</dbReference>
<evidence type="ECO:0000313" key="11">
    <source>
        <dbReference type="EMBL" id="CAF0752498.1"/>
    </source>
</evidence>
<evidence type="ECO:0000256" key="4">
    <source>
        <dbReference type="ARBA" id="ARBA00022692"/>
    </source>
</evidence>
<dbReference type="InterPro" id="IPR011691">
    <property type="entry name" value="Vesicle_transpt_SFT2"/>
</dbReference>
<keyword evidence="4 9" id="KW-0812">Transmembrane</keyword>
<dbReference type="InterPro" id="IPR007305">
    <property type="entry name" value="Vesicle_transpt_Got1/SFT2"/>
</dbReference>
<comment type="caution">
    <text evidence="11">The sequence shown here is derived from an EMBL/GenBank/DDBJ whole genome shotgun (WGS) entry which is preliminary data.</text>
</comment>
<dbReference type="EMBL" id="CAJNOR010000014">
    <property type="protein sequence ID" value="CAF0752498.1"/>
    <property type="molecule type" value="Genomic_DNA"/>
</dbReference>
<keyword evidence="6 9" id="KW-1133">Transmembrane helix</keyword>
<evidence type="ECO:0000256" key="7">
    <source>
        <dbReference type="ARBA" id="ARBA00023136"/>
    </source>
</evidence>
<dbReference type="GO" id="GO:0016192">
    <property type="term" value="P:vesicle-mediated transport"/>
    <property type="evidence" value="ECO:0007669"/>
    <property type="project" value="InterPro"/>
</dbReference>
<evidence type="ECO:0000256" key="1">
    <source>
        <dbReference type="ARBA" id="ARBA00003566"/>
    </source>
</evidence>
<dbReference type="Proteomes" id="UP000663828">
    <property type="component" value="Unassembled WGS sequence"/>
</dbReference>
<evidence type="ECO:0000256" key="3">
    <source>
        <dbReference type="ARBA" id="ARBA00022448"/>
    </source>
</evidence>
<dbReference type="InterPro" id="IPR019373">
    <property type="entry name" value="Ribosomal_mL51"/>
</dbReference>
<keyword evidence="5 9" id="KW-0653">Protein transport</keyword>
<comment type="function">
    <text evidence="1 9">May be involved in fusion of retrograde transport vesicles derived from an endocytic compartment with the Golgi complex.</text>
</comment>
<evidence type="ECO:0000313" key="10">
    <source>
        <dbReference type="EMBL" id="CAF0751081.1"/>
    </source>
</evidence>
<dbReference type="EMBL" id="CAJNOJ010000005">
    <property type="protein sequence ID" value="CAF0751081.1"/>
    <property type="molecule type" value="Genomic_DNA"/>
</dbReference>
<keyword evidence="12" id="KW-1185">Reference proteome</keyword>
<keyword evidence="3 9" id="KW-0813">Transport</keyword>
<sequence>MDAKFSRLKNFADELNTSSSMTVSHDNAQSWSQAIFSKDLFQTNVNRVQSFFNKRSEAALSSSSSTDDMQNLLQKGDNDPILPTLSRKQRILGFMMCLTMGILCMCLATLYIPVIVLKARKFAVLFSFGSLFFLSSFSMLWGPTNHFKHLTNVERLPFSITYLVTLLGTVYYSVWVKSYLFTIVFAILQIGALVWYIVSYIPGGTHDMLIQSCLQRTISSSHLIISIRTFKRFGEYVKNYGHEPKYYQGGYLPRASHLKDPPDYLPPFIDPNEWSLEASTFGQNDYIDILGDENVEHWQLVRNAPFWLRGFQGNELQHLLRRLKLQGKYLEENQPQRYSDLITRIRYLMFKINFKHYKRPWLIRPVVGPDEPLPDYYDPRSS</sequence>
<evidence type="ECO:0000313" key="12">
    <source>
        <dbReference type="Proteomes" id="UP000663828"/>
    </source>
</evidence>
<evidence type="ECO:0000256" key="9">
    <source>
        <dbReference type="RuleBase" id="RU363111"/>
    </source>
</evidence>
<feature type="transmembrane region" description="Helical" evidence="9">
    <location>
        <begin position="122"/>
        <end position="144"/>
    </location>
</feature>
<feature type="transmembrane region" description="Helical" evidence="9">
    <location>
        <begin position="180"/>
        <end position="198"/>
    </location>
</feature>
<evidence type="ECO:0000256" key="2">
    <source>
        <dbReference type="ARBA" id="ARBA00004141"/>
    </source>
</evidence>
<gene>
    <name evidence="10" type="ORF">EDS130_LOCUS2288</name>
    <name evidence="11" type="ORF">XAT740_LOCUS499</name>
</gene>
<protein>
    <recommendedName>
        <fullName evidence="9">Vesicle transport protein</fullName>
    </recommendedName>
</protein>
<dbReference type="GO" id="GO:0012505">
    <property type="term" value="C:endomembrane system"/>
    <property type="evidence" value="ECO:0007669"/>
    <property type="project" value="UniProtKB-ARBA"/>
</dbReference>
<dbReference type="Pfam" id="PF04178">
    <property type="entry name" value="Got1"/>
    <property type="match status" value="1"/>
</dbReference>
<dbReference type="Proteomes" id="UP000663852">
    <property type="component" value="Unassembled WGS sequence"/>
</dbReference>
<name>A0A813PM15_ADIRI</name>
<dbReference type="GO" id="GO:0005737">
    <property type="term" value="C:cytoplasm"/>
    <property type="evidence" value="ECO:0007669"/>
    <property type="project" value="UniProtKB-ARBA"/>
</dbReference>
<feature type="transmembrane region" description="Helical" evidence="9">
    <location>
        <begin position="91"/>
        <end position="116"/>
    </location>
</feature>
<accession>A0A813PM15</accession>
<dbReference type="GO" id="GO:0003735">
    <property type="term" value="F:structural constituent of ribosome"/>
    <property type="evidence" value="ECO:0007669"/>
    <property type="project" value="InterPro"/>
</dbReference>
<keyword evidence="7 9" id="KW-0472">Membrane</keyword>
<comment type="subcellular location">
    <subcellularLocation>
        <location evidence="2 9">Membrane</location>
        <topology evidence="2 9">Multi-pass membrane protein</topology>
    </subcellularLocation>
</comment>
<dbReference type="OrthoDB" id="10059330at2759"/>
<dbReference type="GO" id="GO:0015031">
    <property type="term" value="P:protein transport"/>
    <property type="evidence" value="ECO:0007669"/>
    <property type="project" value="UniProtKB-KW"/>
</dbReference>
<dbReference type="GO" id="GO:0016020">
    <property type="term" value="C:membrane"/>
    <property type="evidence" value="ECO:0007669"/>
    <property type="project" value="UniProtKB-SubCell"/>
</dbReference>
<organism evidence="11 12">
    <name type="scientific">Adineta ricciae</name>
    <name type="common">Rotifer</name>
    <dbReference type="NCBI Taxonomy" id="249248"/>
    <lineage>
        <taxon>Eukaryota</taxon>
        <taxon>Metazoa</taxon>
        <taxon>Spiralia</taxon>
        <taxon>Gnathifera</taxon>
        <taxon>Rotifera</taxon>
        <taxon>Eurotatoria</taxon>
        <taxon>Bdelloidea</taxon>
        <taxon>Adinetida</taxon>
        <taxon>Adinetidae</taxon>
        <taxon>Adineta</taxon>
    </lineage>
</organism>
<dbReference type="Pfam" id="PF10244">
    <property type="entry name" value="MRP-L51"/>
    <property type="match status" value="1"/>
</dbReference>
<dbReference type="AlphaFoldDB" id="A0A813PM15"/>
<dbReference type="PANTHER" id="PTHR23137">
    <property type="entry name" value="VESICLE TRANSPORT PROTEIN-RELATED"/>
    <property type="match status" value="1"/>
</dbReference>
<proteinExistence type="inferred from homology"/>